<dbReference type="EMBL" id="JTDN01000002">
    <property type="protein sequence ID" value="KHL24902.1"/>
    <property type="molecule type" value="Genomic_DNA"/>
</dbReference>
<comment type="caution">
    <text evidence="2">The sequence shown here is derived from an EMBL/GenBank/DDBJ whole genome shotgun (WGS) entry which is preliminary data.</text>
</comment>
<evidence type="ECO:0000313" key="3">
    <source>
        <dbReference type="Proteomes" id="UP000030988"/>
    </source>
</evidence>
<dbReference type="Proteomes" id="UP000030988">
    <property type="component" value="Unassembled WGS sequence"/>
</dbReference>
<evidence type="ECO:0000256" key="1">
    <source>
        <dbReference type="SAM" id="SignalP"/>
    </source>
</evidence>
<protein>
    <submittedName>
        <fullName evidence="2">Uncharacterized protein</fullName>
    </submittedName>
</protein>
<dbReference type="RefSeq" id="WP_039097366.1">
    <property type="nucleotide sequence ID" value="NZ_JTDN01000002.1"/>
</dbReference>
<keyword evidence="1" id="KW-0732">Signal</keyword>
<feature type="signal peptide" evidence="1">
    <location>
        <begin position="1"/>
        <end position="20"/>
    </location>
</feature>
<organism evidence="2 3">
    <name type="scientific">Croceibacterium mercuriale</name>
    <dbReference type="NCBI Taxonomy" id="1572751"/>
    <lineage>
        <taxon>Bacteria</taxon>
        <taxon>Pseudomonadati</taxon>
        <taxon>Pseudomonadota</taxon>
        <taxon>Alphaproteobacteria</taxon>
        <taxon>Sphingomonadales</taxon>
        <taxon>Erythrobacteraceae</taxon>
        <taxon>Croceibacterium</taxon>
    </lineage>
</organism>
<dbReference type="OrthoDB" id="7582310at2"/>
<name>A0A0B2BY16_9SPHN</name>
<feature type="chain" id="PRO_5002067808" evidence="1">
    <location>
        <begin position="21"/>
        <end position="120"/>
    </location>
</feature>
<gene>
    <name evidence="2" type="ORF">PK98_13610</name>
</gene>
<dbReference type="AlphaFoldDB" id="A0A0B2BY16"/>
<proteinExistence type="predicted"/>
<reference evidence="2 3" key="1">
    <citation type="submission" date="2014-11" db="EMBL/GenBank/DDBJ databases">
        <title>Draft genome sequence of Kirrobacter mercurialis.</title>
        <authorList>
            <person name="Coil D.A."/>
            <person name="Eisen J.A."/>
        </authorList>
    </citation>
    <scope>NUCLEOTIDE SEQUENCE [LARGE SCALE GENOMIC DNA]</scope>
    <source>
        <strain evidence="2 3">Coronado</strain>
    </source>
</reference>
<keyword evidence="3" id="KW-1185">Reference proteome</keyword>
<accession>A0A0B2BY16</accession>
<evidence type="ECO:0000313" key="2">
    <source>
        <dbReference type="EMBL" id="KHL24902.1"/>
    </source>
</evidence>
<sequence>MTRLILPLLAAAMLALPASAQQAPTTPALNLQQNMLLRCSAAFALGQRLQQAGAPEAAGWPPLAAGGREFFVRSSAQLMDEAQLSREQIVTLLTRASQDLAREGQLARVMPVCLQVAGIR</sequence>